<feature type="region of interest" description="Disordered" evidence="1">
    <location>
        <begin position="1"/>
        <end position="128"/>
    </location>
</feature>
<dbReference type="GeneID" id="73468668"/>
<organism evidence="2 3">
    <name type="scientific">[Candida] subhashii</name>
    <dbReference type="NCBI Taxonomy" id="561895"/>
    <lineage>
        <taxon>Eukaryota</taxon>
        <taxon>Fungi</taxon>
        <taxon>Dikarya</taxon>
        <taxon>Ascomycota</taxon>
        <taxon>Saccharomycotina</taxon>
        <taxon>Pichiomycetes</taxon>
        <taxon>Debaryomycetaceae</taxon>
        <taxon>Spathaspora</taxon>
    </lineage>
</organism>
<dbReference type="EMBL" id="JAGSYN010000070">
    <property type="protein sequence ID" value="KAG7664573.1"/>
    <property type="molecule type" value="Genomic_DNA"/>
</dbReference>
<gene>
    <name evidence="2" type="ORF">J8A68_001867</name>
</gene>
<feature type="compositionally biased region" description="Polar residues" evidence="1">
    <location>
        <begin position="101"/>
        <end position="122"/>
    </location>
</feature>
<accession>A0A8J5QM08</accession>
<keyword evidence="3" id="KW-1185">Reference proteome</keyword>
<feature type="compositionally biased region" description="Low complexity" evidence="1">
    <location>
        <begin position="364"/>
        <end position="375"/>
    </location>
</feature>
<reference evidence="2 3" key="1">
    <citation type="journal article" date="2021" name="DNA Res.">
        <title>Genome analysis of Candida subhashii reveals its hybrid nature and dual mitochondrial genome conformations.</title>
        <authorList>
            <person name="Mixao V."/>
            <person name="Hegedusova E."/>
            <person name="Saus E."/>
            <person name="Pryszcz L.P."/>
            <person name="Cillingova A."/>
            <person name="Nosek J."/>
            <person name="Gabaldon T."/>
        </authorList>
    </citation>
    <scope>NUCLEOTIDE SEQUENCE [LARGE SCALE GENOMIC DNA]</scope>
    <source>
        <strain evidence="2 3">CBS 10753</strain>
    </source>
</reference>
<feature type="region of interest" description="Disordered" evidence="1">
    <location>
        <begin position="326"/>
        <end position="428"/>
    </location>
</feature>
<feature type="compositionally biased region" description="Polar residues" evidence="1">
    <location>
        <begin position="408"/>
        <end position="419"/>
    </location>
</feature>
<dbReference type="RefSeq" id="XP_049264805.1">
    <property type="nucleotide sequence ID" value="XM_049405557.1"/>
</dbReference>
<proteinExistence type="predicted"/>
<evidence type="ECO:0000256" key="1">
    <source>
        <dbReference type="SAM" id="MobiDB-lite"/>
    </source>
</evidence>
<sequence>MSSNSKPNSHPATNSKAHSKADELIDHNQFGVAIQRGNTNGSNEVDDPSSTENGNDRNNNHGGTYSSDHAHDINGVETSSYTNRETYDVPVPPPNYPFNDHSPQTYSSKHTRSTNDGEGSSYTDREGHRIPVLSPSYLSKAQAFDRMNIMSEIDPDYKFKELFKRDIKSQISFAFEDFVFKKDNLFWQSAALQIGLNVFMGIKEYFLNPDTFVLTPETDIPALCLFPHPATPKYSFMYLELVDTLLTDKMLSYGSLAEKFTKPAGLIRMKDIIQYIDRCKYQQRLNQRYPLMDRINVLSGEYMKWSSDPDGYVFIRPGAVAQALAADPQVSRASNGTFKTGVRRPANDQSNEVDTLPKAETDQIAITNNGNGNANDSKKKSKKKGDRVEKKKKKSSRKRKLIEFQTGDGMQQSVPNQTEFRGHAQGEL</sequence>
<dbReference type="Proteomes" id="UP000694255">
    <property type="component" value="Unassembled WGS sequence"/>
</dbReference>
<name>A0A8J5QM08_9ASCO</name>
<evidence type="ECO:0000313" key="2">
    <source>
        <dbReference type="EMBL" id="KAG7664573.1"/>
    </source>
</evidence>
<evidence type="ECO:0000313" key="3">
    <source>
        <dbReference type="Proteomes" id="UP000694255"/>
    </source>
</evidence>
<protein>
    <submittedName>
        <fullName evidence="2">Uncharacterized protein</fullName>
    </submittedName>
</protein>
<feature type="compositionally biased region" description="Polar residues" evidence="1">
    <location>
        <begin position="1"/>
        <end position="16"/>
    </location>
</feature>
<dbReference type="AlphaFoldDB" id="A0A8J5QM08"/>
<feature type="compositionally biased region" description="Basic residues" evidence="1">
    <location>
        <begin position="379"/>
        <end position="400"/>
    </location>
</feature>
<comment type="caution">
    <text evidence="2">The sequence shown here is derived from an EMBL/GenBank/DDBJ whole genome shotgun (WGS) entry which is preliminary data.</text>
</comment>